<dbReference type="InterPro" id="IPR020132">
    <property type="entry name" value="Gp24/Gp25"/>
</dbReference>
<organism evidence="2 3">
    <name type="scientific">Streptomyces phage Shady</name>
    <dbReference type="NCBI Taxonomy" id="2767585"/>
    <lineage>
        <taxon>Viruses</taxon>
        <taxon>Duplodnaviria</taxon>
        <taxon>Heunggongvirae</taxon>
        <taxon>Uroviricota</taxon>
        <taxon>Caudoviricetes</taxon>
        <taxon>Colingsworthviridae</taxon>
        <taxon>Shadyvirus</taxon>
        <taxon>Shadyvirus shady</taxon>
    </lineage>
</organism>
<evidence type="ECO:0000313" key="2">
    <source>
        <dbReference type="EMBL" id="QPB09773.1"/>
    </source>
</evidence>
<keyword evidence="3" id="KW-1185">Reference proteome</keyword>
<sequence length="246" mass="26648">MAKITFDDLVAEVQETYRAVEFELADGTVVNLRALAILPREARKLVIAAVKVVNDKKSDVDAQETAVDHVLCAVSDNASALTPALDALPLGAKLKLVQMWAEGTQAPGSLTLREMCDAHGAELVADFQRFYGLDLVAVVGGSVSPRRAVALVEHLPEDSAFINAVRGGREFTGWDTSAYLLACLIDSVNMTTWAIGAQNAKRKPAKPKPFERPGTRKRNVRAAETLLKNNPRAMPIPEHRLPASRA</sequence>
<protein>
    <submittedName>
        <fullName evidence="2">Tape measure chaperone</fullName>
    </submittedName>
</protein>
<dbReference type="Pfam" id="PF17388">
    <property type="entry name" value="GP24_25"/>
    <property type="match status" value="1"/>
</dbReference>
<accession>A0A873WHE7</accession>
<evidence type="ECO:0000313" key="3">
    <source>
        <dbReference type="Proteomes" id="UP000663311"/>
    </source>
</evidence>
<gene>
    <name evidence="2" type="ORF">CPT_Shady_012</name>
</gene>
<reference evidence="2" key="1">
    <citation type="submission" date="2020-07" db="EMBL/GenBank/DDBJ databases">
        <title>Complete genome sequence of Streptomyces phage Shady.</title>
        <authorList>
            <person name="Ortega C.A."/>
            <person name="Hernandez I."/>
            <person name="Guadalupe Vizoso-Pinto M."/>
            <person name="Clark J.D."/>
            <person name="Liu M."/>
            <person name="Burrowes B.H."/>
        </authorList>
    </citation>
    <scope>NUCLEOTIDE SEQUENCE</scope>
</reference>
<dbReference type="Proteomes" id="UP000663311">
    <property type="component" value="Segment"/>
</dbReference>
<proteinExistence type="predicted"/>
<feature type="compositionally biased region" description="Basic and acidic residues" evidence="1">
    <location>
        <begin position="237"/>
        <end position="246"/>
    </location>
</feature>
<feature type="region of interest" description="Disordered" evidence="1">
    <location>
        <begin position="199"/>
        <end position="246"/>
    </location>
</feature>
<name>A0A873WHE7_9CAUD</name>
<dbReference type="EMBL" id="MT701596">
    <property type="protein sequence ID" value="QPB09773.1"/>
    <property type="molecule type" value="Genomic_DNA"/>
</dbReference>
<evidence type="ECO:0000256" key="1">
    <source>
        <dbReference type="SAM" id="MobiDB-lite"/>
    </source>
</evidence>